<dbReference type="InterPro" id="IPR017850">
    <property type="entry name" value="Alkaline_phosphatase_core_sf"/>
</dbReference>
<keyword evidence="6" id="KW-1133">Transmembrane helix</keyword>
<evidence type="ECO:0000256" key="4">
    <source>
        <dbReference type="ARBA" id="ARBA00022801"/>
    </source>
</evidence>
<comment type="cofactor">
    <cofactor evidence="1">
        <name>Ca(2+)</name>
        <dbReference type="ChEBI" id="CHEBI:29108"/>
    </cofactor>
</comment>
<name>A0ABD3VUN6_SINWO</name>
<evidence type="ECO:0000256" key="1">
    <source>
        <dbReference type="ARBA" id="ARBA00001913"/>
    </source>
</evidence>
<keyword evidence="4" id="KW-0378">Hydrolase</keyword>
<dbReference type="GO" id="GO:0046872">
    <property type="term" value="F:metal ion binding"/>
    <property type="evidence" value="ECO:0007669"/>
    <property type="project" value="UniProtKB-KW"/>
</dbReference>
<feature type="chain" id="PRO_5044851054" description="Sulfatase N-terminal domain-containing protein" evidence="7">
    <location>
        <begin position="22"/>
        <end position="572"/>
    </location>
</feature>
<comment type="caution">
    <text evidence="9">The sequence shown here is derived from an EMBL/GenBank/DDBJ whole genome shotgun (WGS) entry which is preliminary data.</text>
</comment>
<accession>A0ABD3VUN6</accession>
<evidence type="ECO:0000313" key="9">
    <source>
        <dbReference type="EMBL" id="KAL3865311.1"/>
    </source>
</evidence>
<dbReference type="InterPro" id="IPR050738">
    <property type="entry name" value="Sulfatase"/>
</dbReference>
<evidence type="ECO:0000256" key="5">
    <source>
        <dbReference type="ARBA" id="ARBA00022837"/>
    </source>
</evidence>
<feature type="domain" description="Sulfatase N-terminal" evidence="8">
    <location>
        <begin position="28"/>
        <end position="406"/>
    </location>
</feature>
<keyword evidence="3" id="KW-0479">Metal-binding</keyword>
<evidence type="ECO:0000256" key="3">
    <source>
        <dbReference type="ARBA" id="ARBA00022723"/>
    </source>
</evidence>
<keyword evidence="5" id="KW-0106">Calcium</keyword>
<organism evidence="9 10">
    <name type="scientific">Sinanodonta woodiana</name>
    <name type="common">Chinese pond mussel</name>
    <name type="synonym">Anodonta woodiana</name>
    <dbReference type="NCBI Taxonomy" id="1069815"/>
    <lineage>
        <taxon>Eukaryota</taxon>
        <taxon>Metazoa</taxon>
        <taxon>Spiralia</taxon>
        <taxon>Lophotrochozoa</taxon>
        <taxon>Mollusca</taxon>
        <taxon>Bivalvia</taxon>
        <taxon>Autobranchia</taxon>
        <taxon>Heteroconchia</taxon>
        <taxon>Palaeoheterodonta</taxon>
        <taxon>Unionida</taxon>
        <taxon>Unionoidea</taxon>
        <taxon>Unionidae</taxon>
        <taxon>Unioninae</taxon>
        <taxon>Sinanodonta</taxon>
    </lineage>
</organism>
<feature type="signal peptide" evidence="7">
    <location>
        <begin position="1"/>
        <end position="21"/>
    </location>
</feature>
<keyword evidence="7" id="KW-0732">Signal</keyword>
<dbReference type="Pfam" id="PF14707">
    <property type="entry name" value="Sulfatase_C"/>
    <property type="match status" value="1"/>
</dbReference>
<evidence type="ECO:0000256" key="2">
    <source>
        <dbReference type="ARBA" id="ARBA00008779"/>
    </source>
</evidence>
<proteinExistence type="inferred from homology"/>
<dbReference type="Proteomes" id="UP001634394">
    <property type="component" value="Unassembled WGS sequence"/>
</dbReference>
<dbReference type="Pfam" id="PF00884">
    <property type="entry name" value="Sulfatase"/>
    <property type="match status" value="1"/>
</dbReference>
<dbReference type="AlphaFoldDB" id="A0ABD3VUN6"/>
<dbReference type="PANTHER" id="PTHR42693:SF49">
    <property type="entry name" value="SULFATASE N-TERMINAL DOMAIN-CONTAINING PROTEIN"/>
    <property type="match status" value="1"/>
</dbReference>
<evidence type="ECO:0000256" key="7">
    <source>
        <dbReference type="SAM" id="SignalP"/>
    </source>
</evidence>
<reference evidence="9 10" key="1">
    <citation type="submission" date="2024-11" db="EMBL/GenBank/DDBJ databases">
        <title>Chromosome-level genome assembly of the freshwater bivalve Anodonta woodiana.</title>
        <authorList>
            <person name="Chen X."/>
        </authorList>
    </citation>
    <scope>NUCLEOTIDE SEQUENCE [LARGE SCALE GENOMIC DNA]</scope>
    <source>
        <strain evidence="9">MN2024</strain>
        <tissue evidence="9">Gills</tissue>
    </source>
</reference>
<dbReference type="PROSITE" id="PS00149">
    <property type="entry name" value="SULFATASE_2"/>
    <property type="match status" value="1"/>
</dbReference>
<dbReference type="Gene3D" id="3.30.1120.10">
    <property type="match status" value="1"/>
</dbReference>
<dbReference type="InterPro" id="IPR000917">
    <property type="entry name" value="Sulfatase_N"/>
</dbReference>
<feature type="transmembrane region" description="Helical" evidence="6">
    <location>
        <begin position="212"/>
        <end position="233"/>
    </location>
</feature>
<dbReference type="InterPro" id="IPR024607">
    <property type="entry name" value="Sulfatase_CS"/>
</dbReference>
<dbReference type="EMBL" id="JBJQND010000010">
    <property type="protein sequence ID" value="KAL3865311.1"/>
    <property type="molecule type" value="Genomic_DNA"/>
</dbReference>
<dbReference type="SUPFAM" id="SSF53649">
    <property type="entry name" value="Alkaline phosphatase-like"/>
    <property type="match status" value="1"/>
</dbReference>
<keyword evidence="6" id="KW-0472">Membrane</keyword>
<dbReference type="PROSITE" id="PS00523">
    <property type="entry name" value="SULFATASE_1"/>
    <property type="match status" value="1"/>
</dbReference>
<dbReference type="Gene3D" id="3.40.720.10">
    <property type="entry name" value="Alkaline Phosphatase, subunit A"/>
    <property type="match status" value="1"/>
</dbReference>
<sequence length="572" mass="63685">MTNIYYVIIILFASCLHHIRCADNAPRPNIVFLIADDLGYGDIGCYGNTTLRTPNIDKLAQEGAKMTQHLTTASMCTPSRAALMTGRYGIRSGMAPTGTVRVCVFGASTCGLPSSEVTLAEMAKEAGYNTAVIGKWHLGLHEERYGDFKKHPLNQGFDRFYGLPGTNIKDFGDEGERIFLDLRPSLNKQLITLWLCIIVPLAFLFKAKFVSLLVVIIVLLLWSIPLLSVYWIVDNMKLLNSMLYRDRLIVEQPIRLPGLTHRLAQEAVEFMEESVMQGKPFFLYLAWIHTHTYLATAKEFEGKSKHGRYGDAVEELDWGVGRILEALDRLNVENNTLVYFTSDNGGHVEEKGLNGKVDGGYNGILLGGKGHGGVDGGIRVPGIVRWPGHIPKNTITDEPTSLMDFYNIVGVTTGTTQPINITLDGKNILPLLNGSTTISPHEFLFHYCGNEVHAVRYRPRTGSKTYKLVYRMPDYLPGTNRCDFFCGCHSARVLEKPLLLDMTSDPGERSPLPSSYPGYIDIIEAITGAVANHKSSIVPVESQFTARNLIWRPHWQDCCNFPTCSCTDPKYV</sequence>
<gene>
    <name evidence="9" type="ORF">ACJMK2_006914</name>
</gene>
<dbReference type="PANTHER" id="PTHR42693">
    <property type="entry name" value="ARYLSULFATASE FAMILY MEMBER"/>
    <property type="match status" value="1"/>
</dbReference>
<evidence type="ECO:0000256" key="6">
    <source>
        <dbReference type="SAM" id="Phobius"/>
    </source>
</evidence>
<dbReference type="Gene3D" id="1.10.287.550">
    <property type="entry name" value="Helix hairpin bin"/>
    <property type="match status" value="1"/>
</dbReference>
<keyword evidence="6" id="KW-0812">Transmembrane</keyword>
<keyword evidence="10" id="KW-1185">Reference proteome</keyword>
<evidence type="ECO:0000313" key="10">
    <source>
        <dbReference type="Proteomes" id="UP001634394"/>
    </source>
</evidence>
<comment type="similarity">
    <text evidence="2">Belongs to the sulfatase family.</text>
</comment>
<dbReference type="GO" id="GO:0016787">
    <property type="term" value="F:hydrolase activity"/>
    <property type="evidence" value="ECO:0007669"/>
    <property type="project" value="UniProtKB-KW"/>
</dbReference>
<evidence type="ECO:0000259" key="8">
    <source>
        <dbReference type="Pfam" id="PF00884"/>
    </source>
</evidence>
<protein>
    <recommendedName>
        <fullName evidence="8">Sulfatase N-terminal domain-containing protein</fullName>
    </recommendedName>
</protein>
<feature type="transmembrane region" description="Helical" evidence="6">
    <location>
        <begin position="186"/>
        <end position="205"/>
    </location>
</feature>